<dbReference type="InterPro" id="IPR002933">
    <property type="entry name" value="Peptidase_M20"/>
</dbReference>
<evidence type="ECO:0000259" key="2">
    <source>
        <dbReference type="Pfam" id="PF07687"/>
    </source>
</evidence>
<dbReference type="InterPro" id="IPR011650">
    <property type="entry name" value="Peptidase_M20_dimer"/>
</dbReference>
<protein>
    <submittedName>
        <fullName evidence="3">Aminobenzoyl-glutamate utilization protein A</fullName>
    </submittedName>
</protein>
<dbReference type="PANTHER" id="PTHR30575:SF3">
    <property type="entry name" value="PEPTIDASE M20 DIMERISATION DOMAIN-CONTAINING PROTEIN"/>
    <property type="match status" value="1"/>
</dbReference>
<dbReference type="InterPro" id="IPR036264">
    <property type="entry name" value="Bact_exopeptidase_dim_dom"/>
</dbReference>
<accession>A0A2U1E361</accession>
<evidence type="ECO:0000256" key="1">
    <source>
        <dbReference type="PIRSR" id="PIRSR005962-1"/>
    </source>
</evidence>
<dbReference type="AlphaFoldDB" id="A0A2U1E361"/>
<comment type="cofactor">
    <cofactor evidence="1">
        <name>Mn(2+)</name>
        <dbReference type="ChEBI" id="CHEBI:29035"/>
    </cofactor>
    <text evidence="1">The Mn(2+) ion enhances activity.</text>
</comment>
<dbReference type="NCBIfam" id="TIGR01891">
    <property type="entry name" value="amidohydrolases"/>
    <property type="match status" value="1"/>
</dbReference>
<dbReference type="RefSeq" id="WP_116480123.1">
    <property type="nucleotide sequence ID" value="NZ_QEKV01000005.1"/>
</dbReference>
<comment type="caution">
    <text evidence="3">The sequence shown here is derived from an EMBL/GenBank/DDBJ whole genome shotgun (WGS) entry which is preliminary data.</text>
</comment>
<dbReference type="GO" id="GO:0016805">
    <property type="term" value="F:dipeptidase activity"/>
    <property type="evidence" value="ECO:0007669"/>
    <property type="project" value="TreeGrafter"/>
</dbReference>
<dbReference type="PANTHER" id="PTHR30575">
    <property type="entry name" value="PEPTIDASE M20"/>
    <property type="match status" value="1"/>
</dbReference>
<evidence type="ECO:0000313" key="4">
    <source>
        <dbReference type="Proteomes" id="UP000245793"/>
    </source>
</evidence>
<dbReference type="Gene3D" id="3.40.630.10">
    <property type="entry name" value="Zn peptidases"/>
    <property type="match status" value="1"/>
</dbReference>
<keyword evidence="1" id="KW-0479">Metal-binding</keyword>
<dbReference type="SUPFAM" id="SSF53187">
    <property type="entry name" value="Zn-dependent exopeptidases"/>
    <property type="match status" value="1"/>
</dbReference>
<feature type="binding site" evidence="1">
    <location>
        <position position="113"/>
    </location>
    <ligand>
        <name>Mn(2+)</name>
        <dbReference type="ChEBI" id="CHEBI:29035"/>
        <label>2</label>
    </ligand>
</feature>
<dbReference type="Pfam" id="PF01546">
    <property type="entry name" value="Peptidase_M20"/>
    <property type="match status" value="1"/>
</dbReference>
<gene>
    <name evidence="3" type="ORF">C7381_10537</name>
</gene>
<evidence type="ECO:0000313" key="3">
    <source>
        <dbReference type="EMBL" id="PVY94335.1"/>
    </source>
</evidence>
<dbReference type="PIRSF" id="PIRSF005962">
    <property type="entry name" value="Pept_M20D_amidohydro"/>
    <property type="match status" value="1"/>
</dbReference>
<dbReference type="InterPro" id="IPR052030">
    <property type="entry name" value="Peptidase_M20/M20A_hydrolases"/>
</dbReference>
<proteinExistence type="predicted"/>
<name>A0A2U1E361_9FIRM</name>
<dbReference type="GO" id="GO:0046872">
    <property type="term" value="F:metal ion binding"/>
    <property type="evidence" value="ECO:0007669"/>
    <property type="project" value="UniProtKB-KW"/>
</dbReference>
<feature type="binding site" evidence="1">
    <location>
        <position position="171"/>
    </location>
    <ligand>
        <name>Mn(2+)</name>
        <dbReference type="ChEBI" id="CHEBI:29035"/>
        <label>2</label>
    </ligand>
</feature>
<reference evidence="3 4" key="1">
    <citation type="submission" date="2018-04" db="EMBL/GenBank/DDBJ databases">
        <title>Genomic Encyclopedia of Type Strains, Phase IV (KMG-IV): sequencing the most valuable type-strain genomes for metagenomic binning, comparative biology and taxonomic classification.</title>
        <authorList>
            <person name="Goeker M."/>
        </authorList>
    </citation>
    <scope>NUCLEOTIDE SEQUENCE [LARGE SCALE GENOMIC DNA]</scope>
    <source>
        <strain evidence="3 4">DSM 20705</strain>
    </source>
</reference>
<dbReference type="GO" id="GO:0046657">
    <property type="term" value="P:folic acid catabolic process"/>
    <property type="evidence" value="ECO:0007669"/>
    <property type="project" value="TreeGrafter"/>
</dbReference>
<feature type="binding site" evidence="1">
    <location>
        <position position="366"/>
    </location>
    <ligand>
        <name>Mn(2+)</name>
        <dbReference type="ChEBI" id="CHEBI:29035"/>
        <label>2</label>
    </ligand>
</feature>
<feature type="binding site" evidence="1">
    <location>
        <position position="148"/>
    </location>
    <ligand>
        <name>Mn(2+)</name>
        <dbReference type="ChEBI" id="CHEBI:29035"/>
        <label>2</label>
    </ligand>
</feature>
<organism evidence="3 4">
    <name type="scientific">Ezakiella coagulans</name>
    <dbReference type="NCBI Taxonomy" id="46507"/>
    <lineage>
        <taxon>Bacteria</taxon>
        <taxon>Bacillati</taxon>
        <taxon>Bacillota</taxon>
        <taxon>Tissierellia</taxon>
        <taxon>Ezakiella</taxon>
    </lineage>
</organism>
<sequence length="394" mass="43458">MDIKELRREFHRIPEIGFKEYKTTKRIISYLKNMENGKLIYGKALYGEAEISNDADIDEGYTGALIEFGQAPFFMFRADIDALPVLESSSDEHIPKKLGFRSTIEGNMHACGHDGHISIALKLAEKFNSDPSLYSGRGVRILFQPAEEGVQGAAKIPVFVTKDVDKMIGYHIGLGEPEGFIGVGSTNFLGVKKLFVKFFGKAAHAANNPEDGISALNMALAFINLNRTLIEDSKKKRVMNIGMIHGGNAMNIIMDEITLGIDLRSIDNDVLDEMYETILKTSRSISESIGGSSSVEIEGEARGYVEEDGDLMDKVSKKLENAGIKTTINPNFGASEDVTKYILDVKKNGGKAIHLLFGADLAGSHHSSTFDFNDDNLEKYYEATLLTYKSMLED</sequence>
<keyword evidence="4" id="KW-1185">Reference proteome</keyword>
<dbReference type="Gene3D" id="3.30.70.360">
    <property type="match status" value="1"/>
</dbReference>
<dbReference type="EMBL" id="QEKV01000005">
    <property type="protein sequence ID" value="PVY94335.1"/>
    <property type="molecule type" value="Genomic_DNA"/>
</dbReference>
<dbReference type="GO" id="GO:0005737">
    <property type="term" value="C:cytoplasm"/>
    <property type="evidence" value="ECO:0007669"/>
    <property type="project" value="TreeGrafter"/>
</dbReference>
<dbReference type="InterPro" id="IPR017439">
    <property type="entry name" value="Amidohydrolase"/>
</dbReference>
<dbReference type="Pfam" id="PF07687">
    <property type="entry name" value="M20_dimer"/>
    <property type="match status" value="1"/>
</dbReference>
<feature type="binding site" evidence="1">
    <location>
        <position position="111"/>
    </location>
    <ligand>
        <name>Mn(2+)</name>
        <dbReference type="ChEBI" id="CHEBI:29035"/>
        <label>2</label>
    </ligand>
</feature>
<dbReference type="Proteomes" id="UP000245793">
    <property type="component" value="Unassembled WGS sequence"/>
</dbReference>
<keyword evidence="1" id="KW-0464">Manganese</keyword>
<dbReference type="SUPFAM" id="SSF55031">
    <property type="entry name" value="Bacterial exopeptidase dimerisation domain"/>
    <property type="match status" value="1"/>
</dbReference>
<feature type="domain" description="Peptidase M20 dimerisation" evidence="2">
    <location>
        <begin position="191"/>
        <end position="279"/>
    </location>
</feature>
<dbReference type="GO" id="GO:0071713">
    <property type="term" value="F:para-aminobenzoyl-glutamate hydrolase activity"/>
    <property type="evidence" value="ECO:0007669"/>
    <property type="project" value="TreeGrafter"/>
</dbReference>